<proteinExistence type="predicted"/>
<evidence type="ECO:0000313" key="1">
    <source>
        <dbReference type="EMBL" id="AYF76784.1"/>
    </source>
</evidence>
<gene>
    <name evidence="1" type="ORF">D7D52_26555</name>
</gene>
<accession>A0A386ZI34</accession>
<keyword evidence="2" id="KW-1185">Reference proteome</keyword>
<organism evidence="1 2">
    <name type="scientific">Nocardia yunnanensis</name>
    <dbReference type="NCBI Taxonomy" id="2382165"/>
    <lineage>
        <taxon>Bacteria</taxon>
        <taxon>Bacillati</taxon>
        <taxon>Actinomycetota</taxon>
        <taxon>Actinomycetes</taxon>
        <taxon>Mycobacteriales</taxon>
        <taxon>Nocardiaceae</taxon>
        <taxon>Nocardia</taxon>
    </lineage>
</organism>
<dbReference type="AlphaFoldDB" id="A0A386ZI34"/>
<name>A0A386ZI34_9NOCA</name>
<dbReference type="OrthoDB" id="4751900at2"/>
<evidence type="ECO:0000313" key="2">
    <source>
        <dbReference type="Proteomes" id="UP000267164"/>
    </source>
</evidence>
<dbReference type="Proteomes" id="UP000267164">
    <property type="component" value="Chromosome"/>
</dbReference>
<dbReference type="KEGG" id="nyu:D7D52_26555"/>
<reference evidence="1 2" key="1">
    <citation type="submission" date="2018-09" db="EMBL/GenBank/DDBJ databases">
        <title>Nocardia yunnanensis sp. nov., an actinomycete isolated from a soil sample.</title>
        <authorList>
            <person name="Zhang J."/>
        </authorList>
    </citation>
    <scope>NUCLEOTIDE SEQUENCE [LARGE SCALE GENOMIC DNA]</scope>
    <source>
        <strain evidence="1 2">CFHS0054</strain>
    </source>
</reference>
<sequence length="71" mass="7906">MTPSPHPLQAELAEPQDVLNLLTPAESEQLLTLLRRAKLTQQRNLDAAIDSGLEALPRLVRIPARKILFGR</sequence>
<dbReference type="EMBL" id="CP032568">
    <property type="protein sequence ID" value="AYF76784.1"/>
    <property type="molecule type" value="Genomic_DNA"/>
</dbReference>
<protein>
    <submittedName>
        <fullName evidence="1">Uncharacterized protein</fullName>
    </submittedName>
</protein>
<dbReference type="RefSeq" id="WP_120740627.1">
    <property type="nucleotide sequence ID" value="NZ_CP032568.1"/>
</dbReference>